<evidence type="ECO:0000313" key="1">
    <source>
        <dbReference type="EMBL" id="NSL88690.1"/>
    </source>
</evidence>
<protein>
    <submittedName>
        <fullName evidence="1">SMI1/KNR4 family protein</fullName>
    </submittedName>
</protein>
<evidence type="ECO:0000313" key="2">
    <source>
        <dbReference type="Proteomes" id="UP000281028"/>
    </source>
</evidence>
<proteinExistence type="predicted"/>
<dbReference type="SUPFAM" id="SSF160631">
    <property type="entry name" value="SMI1/KNR4-like"/>
    <property type="match status" value="1"/>
</dbReference>
<name>A0A433WF38_9BACT</name>
<dbReference type="Pfam" id="PF09346">
    <property type="entry name" value="SMI1_KNR4"/>
    <property type="match status" value="1"/>
</dbReference>
<dbReference type="Proteomes" id="UP000281028">
    <property type="component" value="Unassembled WGS sequence"/>
</dbReference>
<dbReference type="RefSeq" id="WP_127041439.1">
    <property type="nucleotide sequence ID" value="NZ_JAABOK010000002.1"/>
</dbReference>
<keyword evidence="2" id="KW-1185">Reference proteome</keyword>
<gene>
    <name evidence="1" type="ORF">ECE50_017750</name>
</gene>
<dbReference type="AlphaFoldDB" id="A0A433WF38"/>
<reference evidence="1" key="1">
    <citation type="submission" date="2020-05" db="EMBL/GenBank/DDBJ databases">
        <title>Chitinophaga laudate sp. nov., isolated from a tropical peat swamp.</title>
        <authorList>
            <person name="Goh C.B.S."/>
            <person name="Lee M.S."/>
            <person name="Parimannan S."/>
            <person name="Pasbakhsh P."/>
            <person name="Yule C.M."/>
            <person name="Rajandas H."/>
            <person name="Loke S."/>
            <person name="Croft L."/>
            <person name="Tan J.B.L."/>
        </authorList>
    </citation>
    <scope>NUCLEOTIDE SEQUENCE</scope>
    <source>
        <strain evidence="1">Mgbs1</strain>
    </source>
</reference>
<accession>A0A433WF38</accession>
<dbReference type="Gene3D" id="3.40.1580.10">
    <property type="entry name" value="SMI1/KNR4-like"/>
    <property type="match status" value="1"/>
</dbReference>
<comment type="caution">
    <text evidence="1">The sequence shown here is derived from an EMBL/GenBank/DDBJ whole genome shotgun (WGS) entry which is preliminary data.</text>
</comment>
<dbReference type="InterPro" id="IPR037883">
    <property type="entry name" value="Knr4/Smi1-like_sf"/>
</dbReference>
<dbReference type="OrthoDB" id="980721at2"/>
<organism evidence="1 2">
    <name type="scientific">Chitinophaga solisilvae</name>
    <dbReference type="NCBI Taxonomy" id="1233460"/>
    <lineage>
        <taxon>Bacteria</taxon>
        <taxon>Pseudomonadati</taxon>
        <taxon>Bacteroidota</taxon>
        <taxon>Chitinophagia</taxon>
        <taxon>Chitinophagales</taxon>
        <taxon>Chitinophagaceae</taxon>
        <taxon>Chitinophaga</taxon>
    </lineage>
</organism>
<dbReference type="EMBL" id="RIAR02000001">
    <property type="protein sequence ID" value="NSL88690.1"/>
    <property type="molecule type" value="Genomic_DNA"/>
</dbReference>
<dbReference type="InterPro" id="IPR018958">
    <property type="entry name" value="Knr4/Smi1-like_dom"/>
</dbReference>
<sequence length="212" mass="24197">MTTLEAIEQDYNFTYPALYKQLSEDGMLSWGELSPDWIRDVYPGLKATPRFLMFAADFEIMDEADISAEMEDGLPNADKKHRFVPFGYTGAGDWYAFYYNLQQGDDVPVALVYHDSNEATIIAKNLQDFIFSQLLEAITNPDPQYRGLIADGDIKVNSYHFLRTHAPYLSPQQQQVVATAYQKGVLTGQELHGILEANINFEWLDNSFPYQL</sequence>